<dbReference type="AlphaFoldDB" id="A0A081AQH7"/>
<evidence type="ECO:0000313" key="2">
    <source>
        <dbReference type="Proteomes" id="UP000028582"/>
    </source>
</evidence>
<dbReference type="PANTHER" id="PTHR40866">
    <property type="entry name" value="BED-TYPE DOMAIN-CONTAINING PROTEIN"/>
    <property type="match status" value="1"/>
</dbReference>
<organism evidence="1 2">
    <name type="scientific">Phytophthora nicotianae P1976</name>
    <dbReference type="NCBI Taxonomy" id="1317066"/>
    <lineage>
        <taxon>Eukaryota</taxon>
        <taxon>Sar</taxon>
        <taxon>Stramenopiles</taxon>
        <taxon>Oomycota</taxon>
        <taxon>Peronosporomycetes</taxon>
        <taxon>Peronosporales</taxon>
        <taxon>Peronosporaceae</taxon>
        <taxon>Phytophthora</taxon>
    </lineage>
</organism>
<accession>A0A081AQH7</accession>
<sequence length="132" mass="14925">MSQTSDLEKFEGVIKELQKSTLLLSAVRRLFDQVVKKFPALKTRLASTAPIVSNPILEQGIFKIQRREALTSAESGIQENDGTKRSYFGEVAYIPPTSNECERFFSGAKLLYNRKLWDVNTVEQVRARIGTN</sequence>
<proteinExistence type="predicted"/>
<dbReference type="EMBL" id="ANJA01000908">
    <property type="protein sequence ID" value="ETO81138.1"/>
    <property type="molecule type" value="Genomic_DNA"/>
</dbReference>
<name>A0A081AQH7_PHYNI</name>
<dbReference type="Proteomes" id="UP000028582">
    <property type="component" value="Unassembled WGS sequence"/>
</dbReference>
<evidence type="ECO:0000313" key="1">
    <source>
        <dbReference type="EMBL" id="ETO81138.1"/>
    </source>
</evidence>
<comment type="caution">
    <text evidence="1">The sequence shown here is derived from an EMBL/GenBank/DDBJ whole genome shotgun (WGS) entry which is preliminary data.</text>
</comment>
<protein>
    <recommendedName>
        <fullName evidence="3">HAT C-terminal dimerisation domain-containing protein</fullName>
    </recommendedName>
</protein>
<evidence type="ECO:0008006" key="3">
    <source>
        <dbReference type="Google" id="ProtNLM"/>
    </source>
</evidence>
<dbReference type="PANTHER" id="PTHR40866:SF1">
    <property type="entry name" value="BED-TYPE DOMAIN-CONTAINING PROTEIN"/>
    <property type="match status" value="1"/>
</dbReference>
<reference evidence="1 2" key="1">
    <citation type="submission" date="2013-11" db="EMBL/GenBank/DDBJ databases">
        <title>The Genome Sequence of Phytophthora parasitica P1976.</title>
        <authorList>
            <consortium name="The Broad Institute Genomics Platform"/>
            <person name="Russ C."/>
            <person name="Tyler B."/>
            <person name="Panabieres F."/>
            <person name="Shan W."/>
            <person name="Tripathy S."/>
            <person name="Grunwald N."/>
            <person name="Machado M."/>
            <person name="Johnson C.S."/>
            <person name="Walker B."/>
            <person name="Young S."/>
            <person name="Zeng Q."/>
            <person name="Gargeya S."/>
            <person name="Fitzgerald M."/>
            <person name="Haas B."/>
            <person name="Abouelleil A."/>
            <person name="Allen A.W."/>
            <person name="Alvarado L."/>
            <person name="Arachchi H.M."/>
            <person name="Berlin A.M."/>
            <person name="Chapman S.B."/>
            <person name="Gainer-Dewar J."/>
            <person name="Goldberg J."/>
            <person name="Griggs A."/>
            <person name="Gujja S."/>
            <person name="Hansen M."/>
            <person name="Howarth C."/>
            <person name="Imamovic A."/>
            <person name="Ireland A."/>
            <person name="Larimer J."/>
            <person name="McCowan C."/>
            <person name="Murphy C."/>
            <person name="Pearson M."/>
            <person name="Poon T.W."/>
            <person name="Priest M."/>
            <person name="Roberts A."/>
            <person name="Saif S."/>
            <person name="Shea T."/>
            <person name="Sisk P."/>
            <person name="Sykes S."/>
            <person name="Wortman J."/>
            <person name="Nusbaum C."/>
            <person name="Birren B."/>
        </authorList>
    </citation>
    <scope>NUCLEOTIDE SEQUENCE [LARGE SCALE GENOMIC DNA]</scope>
    <source>
        <strain evidence="1 2">P1976</strain>
    </source>
</reference>
<gene>
    <name evidence="1" type="ORF">F444_04495</name>
</gene>